<feature type="domain" description="Guanylate cyclase" evidence="4">
    <location>
        <begin position="38"/>
        <end position="167"/>
    </location>
</feature>
<sequence length="1081" mass="116301">MSCPACGRHTGESDRFCAGCGAPLAAGTAQQETRKKVSMLFLDIVGSTALAERLDPEPLRQIMDRYFAACGACIAEHGGAVEKFIGDAILAAFGATVAHEDDAVRAARAAAGALAALEDVSAELSAHYQVRLEARAGICTGDVVVITMPGEDFRVIGDSVNTASRLQTAAQPGEILLCADTAAMVRGRVGIDPVAPLRLKGKARPVPAWRVTDAVPREDRPAPATPFIGRDDELDELRHVFRRARQRRQVCLATVLGVPGLGKSRLVQEFLATLADDEVTVLFGRCSAYGRGITYKPLAEMLGSYPGGWPAITRLLDGAADPAARRAHRLAARTLTTVVGEDADPGQDEETDRGGDMARGADDQWAGDDGRDEEVGRGGDTGQVGVEDIAWAVRHLLDVLSRERPVILVWEDLHWAEATLLDLIDEITTWLDDVPVLLLCVARTELLDVRPAWGGGKPSAMTLELGELTYEQSAELVSRLVLQSDVYPQEYQDVYGRVAAQCDGNPLFAELLVDVLAETAPGAQTPPTIQAMLGARLDRLPATERRLLEVAAVIGREFTRDLLQVMADADGIGAAVTDELLARLVRRRVFQRGPAGTFRFAQALLRDTAYDFTPKTRRAHWHDLLAEWLSGRHSQDAMALAYHVEAACRLRRELRPGSPSLPPLAETAANTLIAEGMNALNRKDLPAAVQLLERGRDLLPAGDARHTPLALHICDAGLWLWDEARCLSALAAAEAALPDDRRNSATCAIQRGIVMLRLGRAPAETVTADAALITAALEDDPEDHLSWCRLRQLLSYLDLLTERAASAEASLRLGLTQARAMGDRYEEDRLLCAICELAQWTRTPAVPGLDLCAMLTDRFAANRALLVPVLVTRAHLEALTGDIDGARRTLADALAYSRDLHVDLAAAAVMDAHGFVESLAGAHDAAEARYRQSLSVLRATRNTIDAQTTEVAIARELFHQNQFTAAASALDRVEREGGLTSLRARIGSAALRGRIASAQGRHGEAVTAATAARDLSIDADDLCLAGETLLDLAIVLRAAGRTDQAMIEGTAALRRFETKGATLPADRVRAWLRTGGPGEAS</sequence>
<evidence type="ECO:0000256" key="2">
    <source>
        <dbReference type="ARBA" id="ARBA00022840"/>
    </source>
</evidence>
<evidence type="ECO:0000256" key="3">
    <source>
        <dbReference type="SAM" id="MobiDB-lite"/>
    </source>
</evidence>
<dbReference type="InterPro" id="IPR041664">
    <property type="entry name" value="AAA_16"/>
</dbReference>
<dbReference type="SUPFAM" id="SSF52540">
    <property type="entry name" value="P-loop containing nucleoside triphosphate hydrolases"/>
    <property type="match status" value="1"/>
</dbReference>
<dbReference type="InterPro" id="IPR011990">
    <property type="entry name" value="TPR-like_helical_dom_sf"/>
</dbReference>
<keyword evidence="2" id="KW-0067">ATP-binding</keyword>
<dbReference type="PANTHER" id="PTHR16305:SF28">
    <property type="entry name" value="GUANYLATE CYCLASE DOMAIN-CONTAINING PROTEIN"/>
    <property type="match status" value="1"/>
</dbReference>
<evidence type="ECO:0000256" key="1">
    <source>
        <dbReference type="ARBA" id="ARBA00022741"/>
    </source>
</evidence>
<dbReference type="Pfam" id="PF00211">
    <property type="entry name" value="Guanylate_cyc"/>
    <property type="match status" value="1"/>
</dbReference>
<dbReference type="PANTHER" id="PTHR16305">
    <property type="entry name" value="TESTICULAR SOLUBLE ADENYLYL CYCLASE"/>
    <property type="match status" value="1"/>
</dbReference>
<dbReference type="RefSeq" id="WP_345351333.1">
    <property type="nucleotide sequence ID" value="NZ_BAABHJ010000005.1"/>
</dbReference>
<feature type="compositionally biased region" description="Basic and acidic residues" evidence="3">
    <location>
        <begin position="352"/>
        <end position="362"/>
    </location>
</feature>
<proteinExistence type="predicted"/>
<dbReference type="SUPFAM" id="SSF48452">
    <property type="entry name" value="TPR-like"/>
    <property type="match status" value="1"/>
</dbReference>
<dbReference type="InterPro" id="IPR001054">
    <property type="entry name" value="A/G_cyclase"/>
</dbReference>
<dbReference type="Pfam" id="PF13191">
    <property type="entry name" value="AAA_16"/>
    <property type="match status" value="1"/>
</dbReference>
<dbReference type="InterPro" id="IPR027417">
    <property type="entry name" value="P-loop_NTPase"/>
</dbReference>
<dbReference type="PROSITE" id="PS50125">
    <property type="entry name" value="GUANYLATE_CYCLASE_2"/>
    <property type="match status" value="1"/>
</dbReference>
<dbReference type="Proteomes" id="UP001500212">
    <property type="component" value="Unassembled WGS sequence"/>
</dbReference>
<dbReference type="EMBL" id="BAABHJ010000005">
    <property type="protein sequence ID" value="GAA4605252.1"/>
    <property type="molecule type" value="Genomic_DNA"/>
</dbReference>
<dbReference type="InterPro" id="IPR029787">
    <property type="entry name" value="Nucleotide_cyclase"/>
</dbReference>
<dbReference type="Gene3D" id="3.30.70.1230">
    <property type="entry name" value="Nucleotide cyclase"/>
    <property type="match status" value="1"/>
</dbReference>
<evidence type="ECO:0000259" key="4">
    <source>
        <dbReference type="PROSITE" id="PS50125"/>
    </source>
</evidence>
<feature type="region of interest" description="Disordered" evidence="3">
    <location>
        <begin position="339"/>
        <end position="381"/>
    </location>
</feature>
<comment type="caution">
    <text evidence="5">The sequence shown here is derived from an EMBL/GenBank/DDBJ whole genome shotgun (WGS) entry which is preliminary data.</text>
</comment>
<keyword evidence="1" id="KW-0547">Nucleotide-binding</keyword>
<feature type="compositionally biased region" description="Acidic residues" evidence="3">
    <location>
        <begin position="341"/>
        <end position="351"/>
    </location>
</feature>
<name>A0ABP8TDC9_9ACTN</name>
<dbReference type="CDD" id="cd07302">
    <property type="entry name" value="CHD"/>
    <property type="match status" value="1"/>
</dbReference>
<accession>A0ABP8TDC9</accession>
<evidence type="ECO:0000313" key="6">
    <source>
        <dbReference type="Proteomes" id="UP001500212"/>
    </source>
</evidence>
<dbReference type="SUPFAM" id="SSF55073">
    <property type="entry name" value="Nucleotide cyclase"/>
    <property type="match status" value="1"/>
</dbReference>
<dbReference type="Gene3D" id="3.40.50.300">
    <property type="entry name" value="P-loop containing nucleotide triphosphate hydrolases"/>
    <property type="match status" value="1"/>
</dbReference>
<reference evidence="6" key="1">
    <citation type="journal article" date="2019" name="Int. J. Syst. Evol. Microbiol.">
        <title>The Global Catalogue of Microorganisms (GCM) 10K type strain sequencing project: providing services to taxonomists for standard genome sequencing and annotation.</title>
        <authorList>
            <consortium name="The Broad Institute Genomics Platform"/>
            <consortium name="The Broad Institute Genome Sequencing Center for Infectious Disease"/>
            <person name="Wu L."/>
            <person name="Ma J."/>
        </authorList>
    </citation>
    <scope>NUCLEOTIDE SEQUENCE [LARGE SCALE GENOMIC DNA]</scope>
    <source>
        <strain evidence="6">JCM 17938</strain>
    </source>
</reference>
<organism evidence="5 6">
    <name type="scientific">Actinoallomurus liliacearum</name>
    <dbReference type="NCBI Taxonomy" id="1080073"/>
    <lineage>
        <taxon>Bacteria</taxon>
        <taxon>Bacillati</taxon>
        <taxon>Actinomycetota</taxon>
        <taxon>Actinomycetes</taxon>
        <taxon>Streptosporangiales</taxon>
        <taxon>Thermomonosporaceae</taxon>
        <taxon>Actinoallomurus</taxon>
    </lineage>
</organism>
<dbReference type="SMART" id="SM00044">
    <property type="entry name" value="CYCc"/>
    <property type="match status" value="1"/>
</dbReference>
<keyword evidence="6" id="KW-1185">Reference proteome</keyword>
<evidence type="ECO:0000313" key="5">
    <source>
        <dbReference type="EMBL" id="GAA4605252.1"/>
    </source>
</evidence>
<gene>
    <name evidence="5" type="ORF">GCM10023195_18180</name>
</gene>
<protein>
    <submittedName>
        <fullName evidence="5">AAA family ATPase</fullName>
    </submittedName>
</protein>